<evidence type="ECO:0000256" key="1">
    <source>
        <dbReference type="SAM" id="Phobius"/>
    </source>
</evidence>
<organism evidence="2 3">
    <name type="scientific">Kribbella steppae</name>
    <dbReference type="NCBI Taxonomy" id="2512223"/>
    <lineage>
        <taxon>Bacteria</taxon>
        <taxon>Bacillati</taxon>
        <taxon>Actinomycetota</taxon>
        <taxon>Actinomycetes</taxon>
        <taxon>Propionibacteriales</taxon>
        <taxon>Kribbellaceae</taxon>
        <taxon>Kribbella</taxon>
    </lineage>
</organism>
<dbReference type="PROSITE" id="PS51257">
    <property type="entry name" value="PROKAR_LIPOPROTEIN"/>
    <property type="match status" value="1"/>
</dbReference>
<feature type="transmembrane region" description="Helical" evidence="1">
    <location>
        <begin position="112"/>
        <end position="136"/>
    </location>
</feature>
<accession>A0A4V6NN14</accession>
<keyword evidence="1" id="KW-1133">Transmembrane helix</keyword>
<dbReference type="EMBL" id="SLWN01000008">
    <property type="protein sequence ID" value="TCO24835.1"/>
    <property type="molecule type" value="Genomic_DNA"/>
</dbReference>
<protein>
    <submittedName>
        <fullName evidence="2">Uncharacterized protein</fullName>
    </submittedName>
</protein>
<dbReference type="Proteomes" id="UP000294508">
    <property type="component" value="Unassembled WGS sequence"/>
</dbReference>
<reference evidence="2 3" key="1">
    <citation type="journal article" date="2015" name="Stand. Genomic Sci.">
        <title>Genomic Encyclopedia of Bacterial and Archaeal Type Strains, Phase III: the genomes of soil and plant-associated and newly described type strains.</title>
        <authorList>
            <person name="Whitman W.B."/>
            <person name="Woyke T."/>
            <person name="Klenk H.P."/>
            <person name="Zhou Y."/>
            <person name="Lilburn T.G."/>
            <person name="Beck B.J."/>
            <person name="De Vos P."/>
            <person name="Vandamme P."/>
            <person name="Eisen J.A."/>
            <person name="Garrity G."/>
            <person name="Hugenholtz P."/>
            <person name="Kyrpides N.C."/>
        </authorList>
    </citation>
    <scope>NUCLEOTIDE SEQUENCE [LARGE SCALE GENOMIC DNA]</scope>
    <source>
        <strain evidence="2 3">VKM Ac-2572</strain>
    </source>
</reference>
<evidence type="ECO:0000313" key="2">
    <source>
        <dbReference type="EMBL" id="TCO24835.1"/>
    </source>
</evidence>
<keyword evidence="1" id="KW-0812">Transmembrane</keyword>
<gene>
    <name evidence="2" type="ORF">EV652_108371</name>
</gene>
<sequence>MVRSVALVVVVVAVGCGLGGAVVGESVVGALGRAVDHRELVLRALGWCWGGLPYVVITAALVGRAKLTRNVKLALPYLLAVWIGSAALLIPGRYSTLEERFGTAYPDARPLSFGWACGFLSTAATVLLVAIALILFKKLLGSITKRHLQTLNRVLTAIWVVLTAAGLVAALIGPMP</sequence>
<proteinExistence type="predicted"/>
<keyword evidence="1" id="KW-0472">Membrane</keyword>
<comment type="caution">
    <text evidence="2">The sequence shown here is derived from an EMBL/GenBank/DDBJ whole genome shotgun (WGS) entry which is preliminary data.</text>
</comment>
<keyword evidence="3" id="KW-1185">Reference proteome</keyword>
<dbReference type="AlphaFoldDB" id="A0A4V6NN14"/>
<feature type="transmembrane region" description="Helical" evidence="1">
    <location>
        <begin position="40"/>
        <end position="62"/>
    </location>
</feature>
<feature type="transmembrane region" description="Helical" evidence="1">
    <location>
        <begin position="157"/>
        <end position="175"/>
    </location>
</feature>
<name>A0A4V6NN14_9ACTN</name>
<evidence type="ECO:0000313" key="3">
    <source>
        <dbReference type="Proteomes" id="UP000294508"/>
    </source>
</evidence>
<feature type="transmembrane region" description="Helical" evidence="1">
    <location>
        <begin position="74"/>
        <end position="92"/>
    </location>
</feature>